<feature type="transmembrane region" description="Helical" evidence="22">
    <location>
        <begin position="101"/>
        <end position="122"/>
    </location>
</feature>
<evidence type="ECO:0000256" key="8">
    <source>
        <dbReference type="ARBA" id="ARBA00022519"/>
    </source>
</evidence>
<keyword evidence="11" id="KW-0479">Metal-binding</keyword>
<evidence type="ECO:0000256" key="17">
    <source>
        <dbReference type="ARBA" id="ARBA00023098"/>
    </source>
</evidence>
<dbReference type="PANTHER" id="PTHR34299:SF1">
    <property type="entry name" value="DIACYLGLYCEROL KINASE"/>
    <property type="match status" value="1"/>
</dbReference>
<evidence type="ECO:0000256" key="3">
    <source>
        <dbReference type="ARBA" id="ARBA00005967"/>
    </source>
</evidence>
<dbReference type="CDD" id="cd14264">
    <property type="entry name" value="DAGK_IM"/>
    <property type="match status" value="1"/>
</dbReference>
<reference evidence="23" key="1">
    <citation type="submission" date="2009-10" db="EMBL/GenBank/DDBJ databases">
        <title>Diversity of trophic interactions inside an arsenic-rich microbial ecosystem.</title>
        <authorList>
            <person name="Bertin P.N."/>
            <person name="Heinrich-Salmeron A."/>
            <person name="Pelletier E."/>
            <person name="Goulhen-Chollet F."/>
            <person name="Arsene-Ploetze F."/>
            <person name="Gallien S."/>
            <person name="Calteau A."/>
            <person name="Vallenet D."/>
            <person name="Casiot C."/>
            <person name="Chane-Woon-Ming B."/>
            <person name="Giloteaux L."/>
            <person name="Barakat M."/>
            <person name="Bonnefoy V."/>
            <person name="Bruneel O."/>
            <person name="Chandler M."/>
            <person name="Cleiss J."/>
            <person name="Duran R."/>
            <person name="Elbaz-Poulichet F."/>
            <person name="Fonknechten N."/>
            <person name="Lauga B."/>
            <person name="Mornico D."/>
            <person name="Ortet P."/>
            <person name="Schaeffer C."/>
            <person name="Siguier P."/>
            <person name="Alexander Thil Smith A."/>
            <person name="Van Dorsselaer A."/>
            <person name="Weissenbach J."/>
            <person name="Medigue C."/>
            <person name="Le Paslier D."/>
        </authorList>
    </citation>
    <scope>NUCLEOTIDE SEQUENCE</scope>
</reference>
<evidence type="ECO:0000256" key="19">
    <source>
        <dbReference type="ARBA" id="ARBA00023209"/>
    </source>
</evidence>
<keyword evidence="12" id="KW-0547">Nucleotide-binding</keyword>
<comment type="caution">
    <text evidence="23">The sequence shown here is derived from an EMBL/GenBank/DDBJ whole genome shotgun (WGS) entry which is preliminary data.</text>
</comment>
<comment type="cofactor">
    <cofactor evidence="1">
        <name>Mg(2+)</name>
        <dbReference type="ChEBI" id="CHEBI:18420"/>
    </cofactor>
</comment>
<dbReference type="Gene3D" id="1.10.287.3610">
    <property type="match status" value="1"/>
</dbReference>
<dbReference type="PROSITE" id="PS01069">
    <property type="entry name" value="DAGK_PROKAR"/>
    <property type="match status" value="1"/>
</dbReference>
<evidence type="ECO:0000256" key="10">
    <source>
        <dbReference type="ARBA" id="ARBA00022692"/>
    </source>
</evidence>
<dbReference type="InterPro" id="IPR000829">
    <property type="entry name" value="DAGK"/>
</dbReference>
<organism evidence="23">
    <name type="scientific">mine drainage metagenome</name>
    <dbReference type="NCBI Taxonomy" id="410659"/>
    <lineage>
        <taxon>unclassified sequences</taxon>
        <taxon>metagenomes</taxon>
        <taxon>ecological metagenomes</taxon>
    </lineage>
</organism>
<evidence type="ECO:0000256" key="9">
    <source>
        <dbReference type="ARBA" id="ARBA00022679"/>
    </source>
</evidence>
<accession>E6PT00</accession>
<dbReference type="EMBL" id="CABM01000048">
    <property type="protein sequence ID" value="CBH98057.1"/>
    <property type="molecule type" value="Genomic_DNA"/>
</dbReference>
<evidence type="ECO:0000256" key="2">
    <source>
        <dbReference type="ARBA" id="ARBA00004429"/>
    </source>
</evidence>
<dbReference type="GO" id="GO:0005886">
    <property type="term" value="C:plasma membrane"/>
    <property type="evidence" value="ECO:0007669"/>
    <property type="project" value="UniProtKB-SubCell"/>
</dbReference>
<keyword evidence="19" id="KW-0594">Phospholipid biosynthesis</keyword>
<keyword evidence="10 22" id="KW-0812">Transmembrane</keyword>
<evidence type="ECO:0000256" key="20">
    <source>
        <dbReference type="ARBA" id="ARBA00023264"/>
    </source>
</evidence>
<gene>
    <name evidence="23" type="primary">dgkA</name>
    <name evidence="23" type="ORF">CARN2_3533</name>
</gene>
<evidence type="ECO:0000256" key="5">
    <source>
        <dbReference type="ARBA" id="ARBA00017575"/>
    </source>
</evidence>
<evidence type="ECO:0000256" key="14">
    <source>
        <dbReference type="ARBA" id="ARBA00022840"/>
    </source>
</evidence>
<evidence type="ECO:0000256" key="6">
    <source>
        <dbReference type="ARBA" id="ARBA00022475"/>
    </source>
</evidence>
<evidence type="ECO:0000256" key="7">
    <source>
        <dbReference type="ARBA" id="ARBA00022516"/>
    </source>
</evidence>
<dbReference type="Pfam" id="PF01219">
    <property type="entry name" value="DAGK_prokar"/>
    <property type="match status" value="1"/>
</dbReference>
<evidence type="ECO:0000256" key="13">
    <source>
        <dbReference type="ARBA" id="ARBA00022777"/>
    </source>
</evidence>
<keyword evidence="15" id="KW-0460">Magnesium</keyword>
<keyword evidence="14" id="KW-0067">ATP-binding</keyword>
<keyword evidence="17" id="KW-0443">Lipid metabolism</keyword>
<name>E6PT00_9ZZZZ</name>
<evidence type="ECO:0000256" key="11">
    <source>
        <dbReference type="ARBA" id="ARBA00022723"/>
    </source>
</evidence>
<keyword evidence="7" id="KW-0444">Lipid biosynthesis</keyword>
<evidence type="ECO:0000256" key="22">
    <source>
        <dbReference type="SAM" id="Phobius"/>
    </source>
</evidence>
<dbReference type="InterPro" id="IPR033718">
    <property type="entry name" value="DAGK_prok"/>
</dbReference>
<keyword evidence="18 22" id="KW-0472">Membrane</keyword>
<protein>
    <recommendedName>
        <fullName evidence="5">Diacylglycerol kinase</fullName>
        <ecNumber evidence="4">2.7.1.107</ecNumber>
    </recommendedName>
    <alternativeName>
        <fullName evidence="21">Diglyceride kinase</fullName>
    </alternativeName>
</protein>
<evidence type="ECO:0000313" key="23">
    <source>
        <dbReference type="EMBL" id="CBH98057.1"/>
    </source>
</evidence>
<evidence type="ECO:0000256" key="4">
    <source>
        <dbReference type="ARBA" id="ARBA00012133"/>
    </source>
</evidence>
<dbReference type="GO" id="GO:0004143">
    <property type="term" value="F:ATP-dependent diacylglycerol kinase activity"/>
    <property type="evidence" value="ECO:0007669"/>
    <property type="project" value="UniProtKB-EC"/>
</dbReference>
<dbReference type="AlphaFoldDB" id="E6PT00"/>
<keyword evidence="13 23" id="KW-0418">Kinase</keyword>
<keyword evidence="6" id="KW-1003">Cell membrane</keyword>
<dbReference type="InterPro" id="IPR036945">
    <property type="entry name" value="DAGK_sf"/>
</dbReference>
<comment type="similarity">
    <text evidence="3">Belongs to the bacterial diacylglycerol kinase family.</text>
</comment>
<dbReference type="EC" id="2.7.1.107" evidence="4"/>
<evidence type="ECO:0000256" key="1">
    <source>
        <dbReference type="ARBA" id="ARBA00001946"/>
    </source>
</evidence>
<keyword evidence="8" id="KW-0997">Cell inner membrane</keyword>
<dbReference type="GO" id="GO:0046872">
    <property type="term" value="F:metal ion binding"/>
    <property type="evidence" value="ECO:0007669"/>
    <property type="project" value="UniProtKB-KW"/>
</dbReference>
<evidence type="ECO:0000256" key="15">
    <source>
        <dbReference type="ARBA" id="ARBA00022842"/>
    </source>
</evidence>
<dbReference type="PANTHER" id="PTHR34299">
    <property type="entry name" value="DIACYLGLYCEROL KINASE"/>
    <property type="match status" value="1"/>
</dbReference>
<keyword evidence="16 22" id="KW-1133">Transmembrane helix</keyword>
<evidence type="ECO:0000256" key="18">
    <source>
        <dbReference type="ARBA" id="ARBA00023136"/>
    </source>
</evidence>
<evidence type="ECO:0000256" key="21">
    <source>
        <dbReference type="ARBA" id="ARBA00031546"/>
    </source>
</evidence>
<sequence>MSPHPYKNRTGLARIVHALHNSASGLRTAWRTESAFRQEGMLTLVMLPLAFWLGHGGIERALLAGTVLLIPVVELLNTAVEYTVDRVSLERHELSKTAKDMGSAAVLLTLLLCAVVWLSILLPRML</sequence>
<dbReference type="GO" id="GO:0006654">
    <property type="term" value="P:phosphatidic acid biosynthetic process"/>
    <property type="evidence" value="ECO:0007669"/>
    <property type="project" value="InterPro"/>
</dbReference>
<proteinExistence type="inferred from homology"/>
<dbReference type="GO" id="GO:0005524">
    <property type="term" value="F:ATP binding"/>
    <property type="evidence" value="ECO:0007669"/>
    <property type="project" value="UniProtKB-KW"/>
</dbReference>
<keyword evidence="20" id="KW-1208">Phospholipid metabolism</keyword>
<evidence type="ECO:0000256" key="12">
    <source>
        <dbReference type="ARBA" id="ARBA00022741"/>
    </source>
</evidence>
<evidence type="ECO:0000256" key="16">
    <source>
        <dbReference type="ARBA" id="ARBA00022989"/>
    </source>
</evidence>
<comment type="subcellular location">
    <subcellularLocation>
        <location evidence="2">Cell inner membrane</location>
        <topology evidence="2">Multi-pass membrane protein</topology>
    </subcellularLocation>
</comment>
<keyword evidence="9 23" id="KW-0808">Transferase</keyword>